<keyword evidence="2" id="KW-1185">Reference proteome</keyword>
<dbReference type="PANTHER" id="PTHR36848:SF2">
    <property type="entry name" value="SECRETED PROTEIN"/>
    <property type="match status" value="1"/>
</dbReference>
<comment type="caution">
    <text evidence="1">The sequence shown here is derived from an EMBL/GenBank/DDBJ whole genome shotgun (WGS) entry which is preliminary data.</text>
</comment>
<dbReference type="CDD" id="cd03143">
    <property type="entry name" value="A4_beta-galactosidase_middle_domain"/>
    <property type="match status" value="1"/>
</dbReference>
<dbReference type="InterPro" id="IPR053161">
    <property type="entry name" value="Ulvan_degrading_GH"/>
</dbReference>
<evidence type="ECO:0000313" key="1">
    <source>
        <dbReference type="EMBL" id="TWT72884.1"/>
    </source>
</evidence>
<evidence type="ECO:0008006" key="3">
    <source>
        <dbReference type="Google" id="ProtNLM"/>
    </source>
</evidence>
<dbReference type="InterPro" id="IPR029062">
    <property type="entry name" value="Class_I_gatase-like"/>
</dbReference>
<dbReference type="AlphaFoldDB" id="A0A5C5YCR4"/>
<sequence>MDTNTGRSRSRLGTGHGAEMNHSKSTVILQMVAGLAIIALCGSASAQDGLRERWLDPPPEFRLNRNLHNPQMKSTQQAAIIRETLDEGWGGFALNAPFRHYLTDEGMTATRQFCQLAKAQEMELWLYDEEGYPSGSAGGRVIRENPDWEAMGLFFTDDVVPAGPVTFPMPPGQVVTIVAFQVNNGETDFNHSIDLSNRFNRGQLKWNAPEGTWRIFAATQHSVYEGFQADRNPYRHPSPMVPEATDAFLRITHAKYAEFLGNDLGRYFTATFTDEPSSMAMPFHAYSKRHAVIPWHSVLSAAIQARYGYAPETKLIELFYDRGAAGQKVRYQYFKTVGDLIAANYFGRIGDWCHSHKLGSGGHLLLEESMVAHAALYGNIMQCFRQMDAPGIDILSCYPSNLPVHSPKLASSAAELMGHDRVMSEPCPVADKPHEPPTEAIRGFFNLLLQGGVTDFNCYLKLEHANQSERAEINTYVGRAAMLLRGGHTAADIGVVYPIESLWTEYRPRYHKVAGWQHVVGSPESVNEIDRSFRRASRCLFEHRWEYLHLDSQALIDSQPQDGRFVHDPFRFRVIVLPAVSTLPADAWANLSAFAKQGGKLVFLEARPRNSEADFPDQAVQDEFAQLIDENPNVVFLEEWTFETLNELLESWLDRPLKIADEHLPVRLAHRQIDGREVFFLVNDSAADVTTTVTFHTAAQLEEWDPATAYVHPVSRETQVVLQPWHAKIYRTMRPRE</sequence>
<name>A0A5C5YCR4_9BACT</name>
<protein>
    <recommendedName>
        <fullName evidence="3">Glycoside hydrolase family 42 N-terminal domain-containing protein</fullName>
    </recommendedName>
</protein>
<organism evidence="1 2">
    <name type="scientific">Allorhodopirellula solitaria</name>
    <dbReference type="NCBI Taxonomy" id="2527987"/>
    <lineage>
        <taxon>Bacteria</taxon>
        <taxon>Pseudomonadati</taxon>
        <taxon>Planctomycetota</taxon>
        <taxon>Planctomycetia</taxon>
        <taxon>Pirellulales</taxon>
        <taxon>Pirellulaceae</taxon>
        <taxon>Allorhodopirellula</taxon>
    </lineage>
</organism>
<reference evidence="1 2" key="1">
    <citation type="submission" date="2019-02" db="EMBL/GenBank/DDBJ databases">
        <title>Deep-cultivation of Planctomycetes and their phenomic and genomic characterization uncovers novel biology.</title>
        <authorList>
            <person name="Wiegand S."/>
            <person name="Jogler M."/>
            <person name="Boedeker C."/>
            <person name="Pinto D."/>
            <person name="Vollmers J."/>
            <person name="Rivas-Marin E."/>
            <person name="Kohn T."/>
            <person name="Peeters S.H."/>
            <person name="Heuer A."/>
            <person name="Rast P."/>
            <person name="Oberbeckmann S."/>
            <person name="Bunk B."/>
            <person name="Jeske O."/>
            <person name="Meyerdierks A."/>
            <person name="Storesund J.E."/>
            <person name="Kallscheuer N."/>
            <person name="Luecker S."/>
            <person name="Lage O.M."/>
            <person name="Pohl T."/>
            <person name="Merkel B.J."/>
            <person name="Hornburger P."/>
            <person name="Mueller R.-W."/>
            <person name="Bruemmer F."/>
            <person name="Labrenz M."/>
            <person name="Spormann A.M."/>
            <person name="Op Den Camp H."/>
            <person name="Overmann J."/>
            <person name="Amann R."/>
            <person name="Jetten M.S.M."/>
            <person name="Mascher T."/>
            <person name="Medema M.H."/>
            <person name="Devos D.P."/>
            <person name="Kaster A.-K."/>
            <person name="Ovreas L."/>
            <person name="Rohde M."/>
            <person name="Galperin M.Y."/>
            <person name="Jogler C."/>
        </authorList>
    </citation>
    <scope>NUCLEOTIDE SEQUENCE [LARGE SCALE GENOMIC DNA]</scope>
    <source>
        <strain evidence="1 2">CA85</strain>
    </source>
</reference>
<gene>
    <name evidence="1" type="ORF">CA85_13450</name>
</gene>
<dbReference type="PANTHER" id="PTHR36848">
    <property type="entry name" value="DNA-BINDING PROTEIN (PUTATIVE SECRETED PROTEIN)-RELATED"/>
    <property type="match status" value="1"/>
</dbReference>
<dbReference type="Gene3D" id="3.40.50.880">
    <property type="match status" value="1"/>
</dbReference>
<accession>A0A5C5YCR4</accession>
<dbReference type="Proteomes" id="UP000318053">
    <property type="component" value="Unassembled WGS sequence"/>
</dbReference>
<dbReference type="EMBL" id="SJPK01000003">
    <property type="protein sequence ID" value="TWT72884.1"/>
    <property type="molecule type" value="Genomic_DNA"/>
</dbReference>
<evidence type="ECO:0000313" key="2">
    <source>
        <dbReference type="Proteomes" id="UP000318053"/>
    </source>
</evidence>
<proteinExistence type="predicted"/>